<dbReference type="PANTHER" id="PTHR46229">
    <property type="entry name" value="BOLA TRANSCRIPTION REGULATOR"/>
    <property type="match status" value="1"/>
</dbReference>
<accession>A0A1T0CK43</accession>
<dbReference type="GO" id="GO:0006351">
    <property type="term" value="P:DNA-templated transcription"/>
    <property type="evidence" value="ECO:0007669"/>
    <property type="project" value="TreeGrafter"/>
</dbReference>
<comment type="caution">
    <text evidence="3">The sequence shown here is derived from an EMBL/GenBank/DDBJ whole genome shotgun (WGS) entry which is preliminary data.</text>
</comment>
<dbReference type="Proteomes" id="UP000191094">
    <property type="component" value="Unassembled WGS sequence"/>
</dbReference>
<dbReference type="SUPFAM" id="SSF82657">
    <property type="entry name" value="BolA-like"/>
    <property type="match status" value="1"/>
</dbReference>
<dbReference type="OrthoDB" id="9801469at2"/>
<dbReference type="PIRSF" id="PIRSF003113">
    <property type="entry name" value="BolA"/>
    <property type="match status" value="1"/>
</dbReference>
<name>A0A1T0CK43_9GAMM</name>
<organism evidence="3 4">
    <name type="scientific">Lwoffella lincolnii</name>
    <dbReference type="NCBI Taxonomy" id="90241"/>
    <lineage>
        <taxon>Bacteria</taxon>
        <taxon>Pseudomonadati</taxon>
        <taxon>Pseudomonadota</taxon>
        <taxon>Gammaproteobacteria</taxon>
        <taxon>Moraxellales</taxon>
        <taxon>Moraxellaceae</taxon>
        <taxon>Lwoffella</taxon>
    </lineage>
</organism>
<protein>
    <submittedName>
        <fullName evidence="3">BolA family transcriptional regulator</fullName>
    </submittedName>
</protein>
<dbReference type="InterPro" id="IPR050961">
    <property type="entry name" value="BolA/IbaG_stress_morph_reg"/>
</dbReference>
<evidence type="ECO:0000313" key="4">
    <source>
        <dbReference type="Proteomes" id="UP000191094"/>
    </source>
</evidence>
<comment type="similarity">
    <text evidence="1 2">Belongs to the BolA/IbaG family.</text>
</comment>
<evidence type="ECO:0000313" key="3">
    <source>
        <dbReference type="EMBL" id="OOS22663.1"/>
    </source>
</evidence>
<dbReference type="Pfam" id="PF01722">
    <property type="entry name" value="BolA"/>
    <property type="match status" value="1"/>
</dbReference>
<dbReference type="STRING" id="90241.B0682_00015"/>
<gene>
    <name evidence="3" type="ORF">B0682_00015</name>
</gene>
<dbReference type="AlphaFoldDB" id="A0A1T0CK43"/>
<proteinExistence type="inferred from homology"/>
<sequence>MTPIQDDIFHRLQTFEPVYLQIVNESMNHAGYFDGKESHFKVTLVSEVFIDKRLATRHQLLYQELAELLTSGGGTVHALALHTYTPTEWQILSDSPKSPNCAGQNK</sequence>
<dbReference type="EMBL" id="MUYT01000001">
    <property type="protein sequence ID" value="OOS22663.1"/>
    <property type="molecule type" value="Genomic_DNA"/>
</dbReference>
<dbReference type="PANTHER" id="PTHR46229:SF2">
    <property type="entry name" value="BOLA-LIKE PROTEIN 1"/>
    <property type="match status" value="1"/>
</dbReference>
<reference evidence="3 4" key="1">
    <citation type="submission" date="2017-02" db="EMBL/GenBank/DDBJ databases">
        <title>Draft genome sequence of Moraxella lincolnii CCUG 9405T type strain.</title>
        <authorList>
            <person name="Salva-Serra F."/>
            <person name="Engstrom-Jakobsson H."/>
            <person name="Thorell K."/>
            <person name="Jaen-Luchoro D."/>
            <person name="Gonzales-Siles L."/>
            <person name="Karlsson R."/>
            <person name="Yazdan S."/>
            <person name="Boulund F."/>
            <person name="Johnning A."/>
            <person name="Engstrand L."/>
            <person name="Kristiansson E."/>
            <person name="Moore E."/>
        </authorList>
    </citation>
    <scope>NUCLEOTIDE SEQUENCE [LARGE SCALE GENOMIC DNA]</scope>
    <source>
        <strain evidence="3 4">CCUG 9405</strain>
    </source>
</reference>
<dbReference type="GO" id="GO:0005829">
    <property type="term" value="C:cytosol"/>
    <property type="evidence" value="ECO:0007669"/>
    <property type="project" value="TreeGrafter"/>
</dbReference>
<evidence type="ECO:0000256" key="2">
    <source>
        <dbReference type="RuleBase" id="RU003860"/>
    </source>
</evidence>
<keyword evidence="4" id="KW-1185">Reference proteome</keyword>
<evidence type="ECO:0000256" key="1">
    <source>
        <dbReference type="ARBA" id="ARBA00005578"/>
    </source>
</evidence>
<dbReference type="InterPro" id="IPR002634">
    <property type="entry name" value="BolA"/>
</dbReference>
<dbReference type="InterPro" id="IPR036065">
    <property type="entry name" value="BolA-like_sf"/>
</dbReference>
<dbReference type="RefSeq" id="WP_078306066.1">
    <property type="nucleotide sequence ID" value="NZ_CP147511.1"/>
</dbReference>
<dbReference type="Gene3D" id="3.30.300.90">
    <property type="entry name" value="BolA-like"/>
    <property type="match status" value="1"/>
</dbReference>